<accession>A0A6I9RIY7</accession>
<dbReference type="PANTHER" id="PTHR33155:SF8">
    <property type="entry name" value="PROTEIN FANTASTIC FOUR 1"/>
    <property type="match status" value="1"/>
</dbReference>
<dbReference type="PANTHER" id="PTHR33155">
    <property type="entry name" value="FANTASTIC FOUR-LIKE PROTEIN (DUF3049)"/>
    <property type="match status" value="1"/>
</dbReference>
<proteinExistence type="inferred from homology"/>
<feature type="domain" description="FAF" evidence="3">
    <location>
        <begin position="151"/>
        <end position="198"/>
    </location>
</feature>
<feature type="region of interest" description="Disordered" evidence="2">
    <location>
        <begin position="209"/>
        <end position="229"/>
    </location>
</feature>
<dbReference type="Pfam" id="PF11250">
    <property type="entry name" value="FAF"/>
    <property type="match status" value="1"/>
</dbReference>
<dbReference type="Proteomes" id="UP000504607">
    <property type="component" value="Chromosome 7"/>
</dbReference>
<evidence type="ECO:0000313" key="4">
    <source>
        <dbReference type="Proteomes" id="UP000504607"/>
    </source>
</evidence>
<protein>
    <submittedName>
        <fullName evidence="5">Protein FANTASTIC FOUR 3-like</fullName>
    </submittedName>
</protein>
<organism evidence="4 5">
    <name type="scientific">Elaeis guineensis var. tenera</name>
    <name type="common">Oil palm</name>
    <dbReference type="NCBI Taxonomy" id="51953"/>
    <lineage>
        <taxon>Eukaryota</taxon>
        <taxon>Viridiplantae</taxon>
        <taxon>Streptophyta</taxon>
        <taxon>Embryophyta</taxon>
        <taxon>Tracheophyta</taxon>
        <taxon>Spermatophyta</taxon>
        <taxon>Magnoliopsida</taxon>
        <taxon>Liliopsida</taxon>
        <taxon>Arecaceae</taxon>
        <taxon>Arecoideae</taxon>
        <taxon>Cocoseae</taxon>
        <taxon>Elaeidinae</taxon>
        <taxon>Elaeis</taxon>
    </lineage>
</organism>
<dbReference type="OrthoDB" id="1916983at2759"/>
<dbReference type="InterPro" id="IPR021410">
    <property type="entry name" value="FAF"/>
</dbReference>
<evidence type="ECO:0000256" key="2">
    <source>
        <dbReference type="SAM" id="MobiDB-lite"/>
    </source>
</evidence>
<feature type="compositionally biased region" description="Acidic residues" evidence="2">
    <location>
        <begin position="218"/>
        <end position="229"/>
    </location>
</feature>
<name>A0A6I9RIY7_ELAGV</name>
<keyword evidence="4" id="KW-1185">Reference proteome</keyword>
<gene>
    <name evidence="5" type="primary">LOC105049173</name>
</gene>
<feature type="region of interest" description="Disordered" evidence="2">
    <location>
        <begin position="260"/>
        <end position="279"/>
    </location>
</feature>
<reference evidence="5" key="1">
    <citation type="submission" date="2025-08" db="UniProtKB">
        <authorList>
            <consortium name="RefSeq"/>
        </authorList>
    </citation>
    <scope>IDENTIFICATION</scope>
</reference>
<dbReference type="InParanoid" id="A0A6I9RIY7"/>
<sequence>MSMLLSSSVCQGLHPLKLKRPPIHRRVLRSCTRLDQVTSKKANKEMHSAGGGGGGEGDWSSIYSLSSPSKSPVKAVDVSWSVTKPSPLPAAKRAIQGKKNLAMCTETLGCETGAVYPVGEFDADTENGHTGCSKEDMVAMRRKRGSKRAGFPPPLTTLSGKSSRRILSKREDGRLRLLLVEPSVIEAERTDGRLRLRLYSGKRFHSNDEEVEHLENEEVKEEEEEEEEGGYLGVVGMEMNEMSYGSINGGEEMEIGRLRRPGGCKEEEGGGHGGRASHSKVMLNWEAEAFWVASS</sequence>
<evidence type="ECO:0000256" key="1">
    <source>
        <dbReference type="ARBA" id="ARBA00008690"/>
    </source>
</evidence>
<evidence type="ECO:0000259" key="3">
    <source>
        <dbReference type="Pfam" id="PF11250"/>
    </source>
</evidence>
<comment type="similarity">
    <text evidence="1">Belongs to the fantastic four family.</text>
</comment>
<dbReference type="InterPro" id="IPR046431">
    <property type="entry name" value="FAF_dom"/>
</dbReference>
<dbReference type="AlphaFoldDB" id="A0A6I9RIY7"/>
<feature type="region of interest" description="Disordered" evidence="2">
    <location>
        <begin position="143"/>
        <end position="165"/>
    </location>
</feature>
<dbReference type="RefSeq" id="XP_010927044.3">
    <property type="nucleotide sequence ID" value="XM_010928742.3"/>
</dbReference>
<dbReference type="KEGG" id="egu:105049173"/>
<feature type="region of interest" description="Disordered" evidence="2">
    <location>
        <begin position="36"/>
        <end position="63"/>
    </location>
</feature>
<evidence type="ECO:0000313" key="5">
    <source>
        <dbReference type="RefSeq" id="XP_010927044.3"/>
    </source>
</evidence>